<organism evidence="1 2">
    <name type="scientific">Clavelina lepadiformis</name>
    <name type="common">Light-bulb sea squirt</name>
    <name type="synonym">Ascidia lepadiformis</name>
    <dbReference type="NCBI Taxonomy" id="159417"/>
    <lineage>
        <taxon>Eukaryota</taxon>
        <taxon>Metazoa</taxon>
        <taxon>Chordata</taxon>
        <taxon>Tunicata</taxon>
        <taxon>Ascidiacea</taxon>
        <taxon>Aplousobranchia</taxon>
        <taxon>Clavelinidae</taxon>
        <taxon>Clavelina</taxon>
    </lineage>
</organism>
<accession>A0ABP0F3J7</accession>
<protein>
    <submittedName>
        <fullName evidence="1">Uncharacterized protein</fullName>
    </submittedName>
</protein>
<dbReference type="Proteomes" id="UP001642483">
    <property type="component" value="Unassembled WGS sequence"/>
</dbReference>
<name>A0ABP0F3J7_CLALP</name>
<keyword evidence="2" id="KW-1185">Reference proteome</keyword>
<comment type="caution">
    <text evidence="1">The sequence shown here is derived from an EMBL/GenBank/DDBJ whole genome shotgun (WGS) entry which is preliminary data.</text>
</comment>
<evidence type="ECO:0000313" key="1">
    <source>
        <dbReference type="EMBL" id="CAK8672832.1"/>
    </source>
</evidence>
<dbReference type="EMBL" id="CAWYQH010000001">
    <property type="protein sequence ID" value="CAK8672832.1"/>
    <property type="molecule type" value="Genomic_DNA"/>
</dbReference>
<gene>
    <name evidence="1" type="ORF">CVLEPA_LOCUS2511</name>
</gene>
<sequence>MTVSVNLSSVDSIHIRRVGSSTPVGFWFYSEDCELGWFCSFFPYVAPDTEKAEVGPLKGANLQTVFFIFATTVKVGLSRRAYQL</sequence>
<proteinExistence type="predicted"/>
<evidence type="ECO:0000313" key="2">
    <source>
        <dbReference type="Proteomes" id="UP001642483"/>
    </source>
</evidence>
<reference evidence="1 2" key="1">
    <citation type="submission" date="2024-02" db="EMBL/GenBank/DDBJ databases">
        <authorList>
            <person name="Daric V."/>
            <person name="Darras S."/>
        </authorList>
    </citation>
    <scope>NUCLEOTIDE SEQUENCE [LARGE SCALE GENOMIC DNA]</scope>
</reference>